<evidence type="ECO:0008006" key="4">
    <source>
        <dbReference type="Google" id="ProtNLM"/>
    </source>
</evidence>
<evidence type="ECO:0000313" key="3">
    <source>
        <dbReference type="Proteomes" id="UP000754495"/>
    </source>
</evidence>
<feature type="transmembrane region" description="Helical" evidence="1">
    <location>
        <begin position="40"/>
        <end position="60"/>
    </location>
</feature>
<comment type="caution">
    <text evidence="2">The sequence shown here is derived from an EMBL/GenBank/DDBJ whole genome shotgun (WGS) entry which is preliminary data.</text>
</comment>
<evidence type="ECO:0000256" key="1">
    <source>
        <dbReference type="SAM" id="Phobius"/>
    </source>
</evidence>
<reference evidence="2 3" key="1">
    <citation type="submission" date="2020-03" db="EMBL/GenBank/DDBJ databases">
        <title>Sequencing the genomes of 1000 actinobacteria strains.</title>
        <authorList>
            <person name="Klenk H.-P."/>
        </authorList>
    </citation>
    <scope>NUCLEOTIDE SEQUENCE [LARGE SCALE GENOMIC DNA]</scope>
    <source>
        <strain evidence="2 3">DSM 45668</strain>
    </source>
</reference>
<keyword evidence="1" id="KW-0812">Transmembrane</keyword>
<keyword evidence="1" id="KW-1133">Transmembrane helix</keyword>
<feature type="transmembrane region" description="Helical" evidence="1">
    <location>
        <begin position="115"/>
        <end position="134"/>
    </location>
</feature>
<organism evidence="2 3">
    <name type="scientific">Amycolatopsis viridis</name>
    <dbReference type="NCBI Taxonomy" id="185678"/>
    <lineage>
        <taxon>Bacteria</taxon>
        <taxon>Bacillati</taxon>
        <taxon>Actinomycetota</taxon>
        <taxon>Actinomycetes</taxon>
        <taxon>Pseudonocardiales</taxon>
        <taxon>Pseudonocardiaceae</taxon>
        <taxon>Amycolatopsis</taxon>
    </lineage>
</organism>
<name>A0ABX0SMT0_9PSEU</name>
<feature type="transmembrane region" description="Helical" evidence="1">
    <location>
        <begin position="91"/>
        <end position="108"/>
    </location>
</feature>
<gene>
    <name evidence="2" type="ORF">FHX46_000811</name>
</gene>
<dbReference type="Proteomes" id="UP000754495">
    <property type="component" value="Unassembled WGS sequence"/>
</dbReference>
<proteinExistence type="predicted"/>
<keyword evidence="3" id="KW-1185">Reference proteome</keyword>
<sequence length="155" mass="16308">MVFVVVAFVVAATATARWGLSAPRARHTGPESLNRLCRLWSWAGFVLAAVPSTVWLVLWLSGGAPKALIGLAGLVLAAAPVLAGYRWPRARGVSLVLCLLASVGMVVAGQRLFVLLPLALALTGVWLLALALHVRSGTHAGAGETPVRRRDTTRS</sequence>
<dbReference type="EMBL" id="JAANOU010000001">
    <property type="protein sequence ID" value="NIH78281.1"/>
    <property type="molecule type" value="Genomic_DNA"/>
</dbReference>
<evidence type="ECO:0000313" key="2">
    <source>
        <dbReference type="EMBL" id="NIH78281.1"/>
    </source>
</evidence>
<keyword evidence="1" id="KW-0472">Membrane</keyword>
<dbReference type="RefSeq" id="WP_167110743.1">
    <property type="nucleotide sequence ID" value="NZ_JAANOU010000001.1"/>
</dbReference>
<feature type="transmembrane region" description="Helical" evidence="1">
    <location>
        <begin position="67"/>
        <end position="85"/>
    </location>
</feature>
<protein>
    <recommendedName>
        <fullName evidence="4">Tryptophan-rich sensory protein</fullName>
    </recommendedName>
</protein>
<accession>A0ABX0SMT0</accession>